<organism evidence="1 2">
    <name type="scientific">Tanacetum coccineum</name>
    <dbReference type="NCBI Taxonomy" id="301880"/>
    <lineage>
        <taxon>Eukaryota</taxon>
        <taxon>Viridiplantae</taxon>
        <taxon>Streptophyta</taxon>
        <taxon>Embryophyta</taxon>
        <taxon>Tracheophyta</taxon>
        <taxon>Spermatophyta</taxon>
        <taxon>Magnoliopsida</taxon>
        <taxon>eudicotyledons</taxon>
        <taxon>Gunneridae</taxon>
        <taxon>Pentapetalae</taxon>
        <taxon>asterids</taxon>
        <taxon>campanulids</taxon>
        <taxon>Asterales</taxon>
        <taxon>Asteraceae</taxon>
        <taxon>Asteroideae</taxon>
        <taxon>Anthemideae</taxon>
        <taxon>Anthemidinae</taxon>
        <taxon>Tanacetum</taxon>
    </lineage>
</organism>
<reference evidence="1" key="1">
    <citation type="journal article" date="2022" name="Int. J. Mol. Sci.">
        <title>Draft Genome of Tanacetum Coccineum: Genomic Comparison of Closely Related Tanacetum-Family Plants.</title>
        <authorList>
            <person name="Yamashiro T."/>
            <person name="Shiraishi A."/>
            <person name="Nakayama K."/>
            <person name="Satake H."/>
        </authorList>
    </citation>
    <scope>NUCLEOTIDE SEQUENCE</scope>
</reference>
<dbReference type="EMBL" id="BQNB010015672">
    <property type="protein sequence ID" value="GJT42763.1"/>
    <property type="molecule type" value="Genomic_DNA"/>
</dbReference>
<dbReference type="PANTHER" id="PTHR11439">
    <property type="entry name" value="GAG-POL-RELATED RETROTRANSPOSON"/>
    <property type="match status" value="1"/>
</dbReference>
<dbReference type="Proteomes" id="UP001151760">
    <property type="component" value="Unassembled WGS sequence"/>
</dbReference>
<evidence type="ECO:0000313" key="2">
    <source>
        <dbReference type="Proteomes" id="UP001151760"/>
    </source>
</evidence>
<keyword evidence="2" id="KW-1185">Reference proteome</keyword>
<comment type="caution">
    <text evidence="1">The sequence shown here is derived from an EMBL/GenBank/DDBJ whole genome shotgun (WGS) entry which is preliminary data.</text>
</comment>
<proteinExistence type="predicted"/>
<gene>
    <name evidence="1" type="ORF">Tco_0951478</name>
</gene>
<sequence>MLSVSGLREEYNSLKTAITARQSPTAFSELHALLSDHDYMLGKTRAPAPYITSSFAANYAVGSPSMPESRQAQLSELTAQLSGSLQSFRKSCYRPPTTIIEPTSFTVANNSPEWNQAMKDGTWSLVPRASNTNVVDEAKYKALADTVTELTWLQALFNELGIRSSSTLILWCDNLGATYLSANPIFHARTKHVEIDYHFVREKGNGYSRKGRKTKPKTTKLSTEWKSVKRQSQIEVKDNSVKVKINPEKLKVKKR</sequence>
<dbReference type="CDD" id="cd09272">
    <property type="entry name" value="RNase_HI_RT_Ty1"/>
    <property type="match status" value="1"/>
</dbReference>
<dbReference type="PANTHER" id="PTHR11439:SF450">
    <property type="entry name" value="REVERSE TRANSCRIPTASE TY1_COPIA-TYPE DOMAIN-CONTAINING PROTEIN"/>
    <property type="match status" value="1"/>
</dbReference>
<evidence type="ECO:0000313" key="1">
    <source>
        <dbReference type="EMBL" id="GJT42763.1"/>
    </source>
</evidence>
<protein>
    <submittedName>
        <fullName evidence="1">Nucleotide-binding alpha-beta plait domain-containing protein</fullName>
    </submittedName>
</protein>
<name>A0ABQ5DWY4_9ASTR</name>
<reference evidence="1" key="2">
    <citation type="submission" date="2022-01" db="EMBL/GenBank/DDBJ databases">
        <authorList>
            <person name="Yamashiro T."/>
            <person name="Shiraishi A."/>
            <person name="Satake H."/>
            <person name="Nakayama K."/>
        </authorList>
    </citation>
    <scope>NUCLEOTIDE SEQUENCE</scope>
</reference>
<accession>A0ABQ5DWY4</accession>